<evidence type="ECO:0008006" key="4">
    <source>
        <dbReference type="Google" id="ProtNLM"/>
    </source>
</evidence>
<sequence length="135" mass="12937">VAAAALLVVPGAAMFPGRMLLPALAVGGAGLLGFALVSEADGLAAVAVVAVALFGVGFGVVQNDALVAMFARAPAAQASVAWNVAFDAGQGLGAVALGALISGTTVATGFTLLAVAALAVLPVAWQAGRTTPRNG</sequence>
<dbReference type="HOGENOM" id="CLU_1890264_0_0_11"/>
<dbReference type="SUPFAM" id="SSF103473">
    <property type="entry name" value="MFS general substrate transporter"/>
    <property type="match status" value="1"/>
</dbReference>
<dbReference type="Proteomes" id="UP000004705">
    <property type="component" value="Chromosome"/>
</dbReference>
<keyword evidence="1" id="KW-1133">Transmembrane helix</keyword>
<accession>H8G8Q6</accession>
<proteinExistence type="predicted"/>
<reference evidence="2 3" key="1">
    <citation type="journal article" date="2012" name="Stand. Genomic Sci.">
        <title>Genome sequence of the soil bacterium Saccharomonospora azurea type strain (NA-128(T)).</title>
        <authorList>
            <person name="Klenk H.P."/>
            <person name="Held B."/>
            <person name="Lucas S."/>
            <person name="Lapidus A."/>
            <person name="Copeland A."/>
            <person name="Hammon N."/>
            <person name="Pitluck S."/>
            <person name="Goodwin L.A."/>
            <person name="Han C."/>
            <person name="Tapia R."/>
            <person name="Brambilla E.M."/>
            <person name="Potter G."/>
            <person name="Land M."/>
            <person name="Ivanova N."/>
            <person name="Rohde M."/>
            <person name="Goker M."/>
            <person name="Detter J.C."/>
            <person name="Kyrpides N.C."/>
            <person name="Woyke T."/>
        </authorList>
    </citation>
    <scope>NUCLEOTIDE SEQUENCE [LARGE SCALE GENOMIC DNA]</scope>
    <source>
        <strain evidence="2 3">NA-128</strain>
    </source>
</reference>
<protein>
    <recommendedName>
        <fullName evidence="4">Arabinose efflux permease family protein</fullName>
    </recommendedName>
</protein>
<evidence type="ECO:0000256" key="1">
    <source>
        <dbReference type="SAM" id="Phobius"/>
    </source>
</evidence>
<keyword evidence="3" id="KW-1185">Reference proteome</keyword>
<feature type="transmembrane region" description="Helical" evidence="1">
    <location>
        <begin position="107"/>
        <end position="125"/>
    </location>
</feature>
<keyword evidence="1" id="KW-0812">Transmembrane</keyword>
<keyword evidence="1" id="KW-0472">Membrane</keyword>
<dbReference type="AlphaFoldDB" id="H8G8Q6"/>
<gene>
    <name evidence="2" type="ORF">SacazDRAFT_01537</name>
</gene>
<dbReference type="EMBL" id="CM001466">
    <property type="protein sequence ID" value="EHY88465.1"/>
    <property type="molecule type" value="Genomic_DNA"/>
</dbReference>
<dbReference type="InterPro" id="IPR036259">
    <property type="entry name" value="MFS_trans_sf"/>
</dbReference>
<name>H8G8Q6_9PSEU</name>
<evidence type="ECO:0000313" key="2">
    <source>
        <dbReference type="EMBL" id="EHY88465.1"/>
    </source>
</evidence>
<evidence type="ECO:0000313" key="3">
    <source>
        <dbReference type="Proteomes" id="UP000004705"/>
    </source>
</evidence>
<feature type="non-terminal residue" evidence="2">
    <location>
        <position position="1"/>
    </location>
</feature>
<organism evidence="2 3">
    <name type="scientific">Saccharomonospora azurea NA-128</name>
    <dbReference type="NCBI Taxonomy" id="882081"/>
    <lineage>
        <taxon>Bacteria</taxon>
        <taxon>Bacillati</taxon>
        <taxon>Actinomycetota</taxon>
        <taxon>Actinomycetes</taxon>
        <taxon>Pseudonocardiales</taxon>
        <taxon>Pseudonocardiaceae</taxon>
        <taxon>Saccharomonospora</taxon>
    </lineage>
</organism>
<feature type="transmembrane region" description="Helical" evidence="1">
    <location>
        <begin position="43"/>
        <end position="61"/>
    </location>
</feature>